<dbReference type="PANTHER" id="PTHR33110:SF134">
    <property type="entry name" value="OS09G0565350 PROTEIN"/>
    <property type="match status" value="1"/>
</dbReference>
<sequence>MCSTTVDAAASSPPWTDLPLDILCDVSRHLHLPTDYVRFHAVCNPWRDTFLPATTCSSSWLLPWLVSSKAKGRRKARCVFSSVSTEIFIPDRRWAIRTVDGCLFLPSSVSSDDLAVSDPLTAGSPVSIALPPYPDEMKPWAKHAAGVVTSDGTIFLYAFFKEALLCFFNAPVPVFAAILRPGATAWVLVKCGDTDDTQSCCIAYHDSKIVQCQEGSSTGCQWKMLSPDQQAVISSGYLEVAAKVRSSYLVESRRQLLWVFVLEKIESTCCKNASKLEHRAGDLGSLPNTLSLSVYALRDDGCEPLWVEKDGQSLADRVFFLGRKGSFAAEASLFGMSGCAYFVDTRPLYCQIWNKCPQEMPSVQIQFPGRHGGAGGAAASPMGRHGLHVGYAPTCHCIDRGNQRKAWAITLKYSIYNDSCLMPRFMGATYHGDSYCLL</sequence>
<organism evidence="2 3">
    <name type="scientific">Eragrostis curvula</name>
    <name type="common">weeping love grass</name>
    <dbReference type="NCBI Taxonomy" id="38414"/>
    <lineage>
        <taxon>Eukaryota</taxon>
        <taxon>Viridiplantae</taxon>
        <taxon>Streptophyta</taxon>
        <taxon>Embryophyta</taxon>
        <taxon>Tracheophyta</taxon>
        <taxon>Spermatophyta</taxon>
        <taxon>Magnoliopsida</taxon>
        <taxon>Liliopsida</taxon>
        <taxon>Poales</taxon>
        <taxon>Poaceae</taxon>
        <taxon>PACMAD clade</taxon>
        <taxon>Chloridoideae</taxon>
        <taxon>Eragrostideae</taxon>
        <taxon>Eragrostidinae</taxon>
        <taxon>Eragrostis</taxon>
    </lineage>
</organism>
<dbReference type="PANTHER" id="PTHR33110">
    <property type="entry name" value="F-BOX/KELCH-REPEAT PROTEIN-RELATED"/>
    <property type="match status" value="1"/>
</dbReference>
<evidence type="ECO:0000259" key="1">
    <source>
        <dbReference type="Pfam" id="PF03478"/>
    </source>
</evidence>
<dbReference type="AlphaFoldDB" id="A0A5J9TZD6"/>
<dbReference type="Pfam" id="PF03478">
    <property type="entry name" value="Beta-prop_KIB1-4"/>
    <property type="match status" value="1"/>
</dbReference>
<gene>
    <name evidence="2" type="ORF">EJB05_36901</name>
</gene>
<evidence type="ECO:0000313" key="2">
    <source>
        <dbReference type="EMBL" id="TVU16749.1"/>
    </source>
</evidence>
<protein>
    <recommendedName>
        <fullName evidence="1">KIB1-4 beta-propeller domain-containing protein</fullName>
    </recommendedName>
</protein>
<dbReference type="OrthoDB" id="694843at2759"/>
<proteinExistence type="predicted"/>
<feature type="domain" description="KIB1-4 beta-propeller" evidence="1">
    <location>
        <begin position="163"/>
        <end position="346"/>
    </location>
</feature>
<dbReference type="InterPro" id="IPR005174">
    <property type="entry name" value="KIB1-4_b-propeller"/>
</dbReference>
<feature type="non-terminal residue" evidence="2">
    <location>
        <position position="1"/>
    </location>
</feature>
<dbReference type="Proteomes" id="UP000324897">
    <property type="component" value="Unassembled WGS sequence"/>
</dbReference>
<reference evidence="2 3" key="1">
    <citation type="journal article" date="2019" name="Sci. Rep.">
        <title>A high-quality genome of Eragrostis curvula grass provides insights into Poaceae evolution and supports new strategies to enhance forage quality.</title>
        <authorList>
            <person name="Carballo J."/>
            <person name="Santos B.A.C.M."/>
            <person name="Zappacosta D."/>
            <person name="Garbus I."/>
            <person name="Selva J.P."/>
            <person name="Gallo C.A."/>
            <person name="Diaz A."/>
            <person name="Albertini E."/>
            <person name="Caccamo M."/>
            <person name="Echenique V."/>
        </authorList>
    </citation>
    <scope>NUCLEOTIDE SEQUENCE [LARGE SCALE GENOMIC DNA]</scope>
    <source>
        <strain evidence="3">cv. Victoria</strain>
        <tissue evidence="2">Leaf</tissue>
    </source>
</reference>
<dbReference type="Gramene" id="TVU16749">
    <property type="protein sequence ID" value="TVU16749"/>
    <property type="gene ID" value="EJB05_36901"/>
</dbReference>
<accession>A0A5J9TZD6</accession>
<name>A0A5J9TZD6_9POAL</name>
<comment type="caution">
    <text evidence="2">The sequence shown here is derived from an EMBL/GenBank/DDBJ whole genome shotgun (WGS) entry which is preliminary data.</text>
</comment>
<dbReference type="EMBL" id="RWGY01000030">
    <property type="protein sequence ID" value="TVU16749.1"/>
    <property type="molecule type" value="Genomic_DNA"/>
</dbReference>
<keyword evidence="3" id="KW-1185">Reference proteome</keyword>
<evidence type="ECO:0000313" key="3">
    <source>
        <dbReference type="Proteomes" id="UP000324897"/>
    </source>
</evidence>